<keyword evidence="4 6" id="KW-1133">Transmembrane helix</keyword>
<evidence type="ECO:0000256" key="5">
    <source>
        <dbReference type="ARBA" id="ARBA00023136"/>
    </source>
</evidence>
<evidence type="ECO:0000256" key="3">
    <source>
        <dbReference type="ARBA" id="ARBA00022692"/>
    </source>
</evidence>
<dbReference type="PRINTS" id="PR00813">
    <property type="entry name" value="BCTERIALGSPG"/>
</dbReference>
<keyword evidence="5 6" id="KW-0472">Membrane</keyword>
<dbReference type="AlphaFoldDB" id="A0A1F7KEL3"/>
<keyword evidence="2" id="KW-0488">Methylation</keyword>
<organism evidence="7 8">
    <name type="scientific">Candidatus Roizmanbacteria bacterium RIFOXYA1_FULL_41_12</name>
    <dbReference type="NCBI Taxonomy" id="1802082"/>
    <lineage>
        <taxon>Bacteria</taxon>
        <taxon>Candidatus Roizmaniibacteriota</taxon>
    </lineage>
</organism>
<dbReference type="NCBIfam" id="TIGR02532">
    <property type="entry name" value="IV_pilin_GFxxxE"/>
    <property type="match status" value="1"/>
</dbReference>
<dbReference type="InterPro" id="IPR045584">
    <property type="entry name" value="Pilin-like"/>
</dbReference>
<dbReference type="Proteomes" id="UP000178450">
    <property type="component" value="Unassembled WGS sequence"/>
</dbReference>
<dbReference type="PROSITE" id="PS00409">
    <property type="entry name" value="PROKAR_NTER_METHYL"/>
    <property type="match status" value="1"/>
</dbReference>
<dbReference type="GO" id="GO:0015627">
    <property type="term" value="C:type II protein secretion system complex"/>
    <property type="evidence" value="ECO:0007669"/>
    <property type="project" value="InterPro"/>
</dbReference>
<evidence type="ECO:0000256" key="6">
    <source>
        <dbReference type="SAM" id="Phobius"/>
    </source>
</evidence>
<dbReference type="Gene3D" id="3.30.700.10">
    <property type="entry name" value="Glycoprotein, Type 4 Pilin"/>
    <property type="match status" value="1"/>
</dbReference>
<dbReference type="PANTHER" id="PTHR30093">
    <property type="entry name" value="GENERAL SECRETION PATHWAY PROTEIN G"/>
    <property type="match status" value="1"/>
</dbReference>
<evidence type="ECO:0000256" key="2">
    <source>
        <dbReference type="ARBA" id="ARBA00022481"/>
    </source>
</evidence>
<proteinExistence type="predicted"/>
<comment type="caution">
    <text evidence="7">The sequence shown here is derived from an EMBL/GenBank/DDBJ whole genome shotgun (WGS) entry which is preliminary data.</text>
</comment>
<evidence type="ECO:0008006" key="9">
    <source>
        <dbReference type="Google" id="ProtNLM"/>
    </source>
</evidence>
<comment type="subcellular location">
    <subcellularLocation>
        <location evidence="1">Membrane</location>
        <topology evidence="1">Single-pass membrane protein</topology>
    </subcellularLocation>
</comment>
<dbReference type="InterPro" id="IPR012902">
    <property type="entry name" value="N_methyl_site"/>
</dbReference>
<evidence type="ECO:0000313" key="8">
    <source>
        <dbReference type="Proteomes" id="UP000178450"/>
    </source>
</evidence>
<dbReference type="GO" id="GO:0015628">
    <property type="term" value="P:protein secretion by the type II secretion system"/>
    <property type="evidence" value="ECO:0007669"/>
    <property type="project" value="InterPro"/>
</dbReference>
<name>A0A1F7KEL3_9BACT</name>
<dbReference type="InterPro" id="IPR000983">
    <property type="entry name" value="Bac_GSPG_pilin"/>
</dbReference>
<dbReference type="EMBL" id="MGBG01000008">
    <property type="protein sequence ID" value="OGK66307.1"/>
    <property type="molecule type" value="Genomic_DNA"/>
</dbReference>
<dbReference type="GO" id="GO:0016020">
    <property type="term" value="C:membrane"/>
    <property type="evidence" value="ECO:0007669"/>
    <property type="project" value="UniProtKB-SubCell"/>
</dbReference>
<dbReference type="Pfam" id="PF07963">
    <property type="entry name" value="N_methyl"/>
    <property type="match status" value="1"/>
</dbReference>
<evidence type="ECO:0000313" key="7">
    <source>
        <dbReference type="EMBL" id="OGK66307.1"/>
    </source>
</evidence>
<accession>A0A1F7KEL3</accession>
<protein>
    <recommendedName>
        <fullName evidence="9">Type II secretion system protein GspG C-terminal domain-containing protein</fullName>
    </recommendedName>
</protein>
<dbReference type="SUPFAM" id="SSF54523">
    <property type="entry name" value="Pili subunits"/>
    <property type="match status" value="1"/>
</dbReference>
<gene>
    <name evidence="7" type="ORF">A2209_02025</name>
</gene>
<feature type="transmembrane region" description="Helical" evidence="6">
    <location>
        <begin position="12"/>
        <end position="32"/>
    </location>
</feature>
<keyword evidence="3 6" id="KW-0812">Transmembrane</keyword>
<sequence>MKHITVSLNKGFTLIEILVVIAIIAIIVGLMLPNFNQLRIQSRDQSRKSGVKALVEALELYKLNQSPPTYPTTSASFSIDVTPGQPWTVDSVTYMNQVPKDPLYDSFSTNYFYRYVQVSNLEYFVGICLEDSSDSEGQSSPNINFTDCPSNSWYYKNEP</sequence>
<evidence type="ECO:0000256" key="4">
    <source>
        <dbReference type="ARBA" id="ARBA00022989"/>
    </source>
</evidence>
<reference evidence="7 8" key="1">
    <citation type="journal article" date="2016" name="Nat. Commun.">
        <title>Thousands of microbial genomes shed light on interconnected biogeochemical processes in an aquifer system.</title>
        <authorList>
            <person name="Anantharaman K."/>
            <person name="Brown C.T."/>
            <person name="Hug L.A."/>
            <person name="Sharon I."/>
            <person name="Castelle C.J."/>
            <person name="Probst A.J."/>
            <person name="Thomas B.C."/>
            <person name="Singh A."/>
            <person name="Wilkins M.J."/>
            <person name="Karaoz U."/>
            <person name="Brodie E.L."/>
            <person name="Williams K.H."/>
            <person name="Hubbard S.S."/>
            <person name="Banfield J.F."/>
        </authorList>
    </citation>
    <scope>NUCLEOTIDE SEQUENCE [LARGE SCALE GENOMIC DNA]</scope>
</reference>
<evidence type="ECO:0000256" key="1">
    <source>
        <dbReference type="ARBA" id="ARBA00004167"/>
    </source>
</evidence>
<dbReference type="PANTHER" id="PTHR30093:SF44">
    <property type="entry name" value="TYPE II SECRETION SYSTEM CORE PROTEIN G"/>
    <property type="match status" value="1"/>
</dbReference>